<evidence type="ECO:0000313" key="2">
    <source>
        <dbReference type="EMBL" id="RGD77371.1"/>
    </source>
</evidence>
<keyword evidence="1" id="KW-1133">Transmembrane helix</keyword>
<dbReference type="RefSeq" id="WP_117582632.1">
    <property type="nucleotide sequence ID" value="NZ_BAABXX010000001.1"/>
</dbReference>
<proteinExistence type="predicted"/>
<comment type="caution">
    <text evidence="2">The sequence shown here is derived from an EMBL/GenBank/DDBJ whole genome shotgun (WGS) entry which is preliminary data.</text>
</comment>
<dbReference type="Proteomes" id="UP000261032">
    <property type="component" value="Unassembled WGS sequence"/>
</dbReference>
<name>A0A3E3E738_9FIRM</name>
<protein>
    <submittedName>
        <fullName evidence="2">Uncharacterized protein</fullName>
    </submittedName>
</protein>
<evidence type="ECO:0000313" key="3">
    <source>
        <dbReference type="Proteomes" id="UP000261032"/>
    </source>
</evidence>
<feature type="transmembrane region" description="Helical" evidence="1">
    <location>
        <begin position="7"/>
        <end position="24"/>
    </location>
</feature>
<gene>
    <name evidence="2" type="ORF">DXB93_18035</name>
</gene>
<sequence length="129" mass="15134">MKNKYKIIVIVVIVFLLSSFYFGYSLGIDADKPNVINKISGTYQLFKGNETLTVTIDDQDNLYYQNGFENESIKIKTQINKLYENLYLFENEKLSYNLILFNDNFLLLININDQTYDKLEKVSNTQVFL</sequence>
<organism evidence="2 3">
    <name type="scientific">Thomasclavelia ramosa</name>
    <dbReference type="NCBI Taxonomy" id="1547"/>
    <lineage>
        <taxon>Bacteria</taxon>
        <taxon>Bacillati</taxon>
        <taxon>Bacillota</taxon>
        <taxon>Erysipelotrichia</taxon>
        <taxon>Erysipelotrichales</taxon>
        <taxon>Coprobacillaceae</taxon>
        <taxon>Thomasclavelia</taxon>
    </lineage>
</organism>
<reference evidence="2 3" key="1">
    <citation type="submission" date="2018-08" db="EMBL/GenBank/DDBJ databases">
        <title>A genome reference for cultivated species of the human gut microbiota.</title>
        <authorList>
            <person name="Zou Y."/>
            <person name="Xue W."/>
            <person name="Luo G."/>
        </authorList>
    </citation>
    <scope>NUCLEOTIDE SEQUENCE [LARGE SCALE GENOMIC DNA]</scope>
    <source>
        <strain evidence="2 3">OM06-4</strain>
    </source>
</reference>
<keyword evidence="1" id="KW-0472">Membrane</keyword>
<dbReference type="GeneID" id="64196301"/>
<evidence type="ECO:0000256" key="1">
    <source>
        <dbReference type="SAM" id="Phobius"/>
    </source>
</evidence>
<accession>A0A3E3E738</accession>
<dbReference type="EMBL" id="QUSL01000057">
    <property type="protein sequence ID" value="RGD77371.1"/>
    <property type="molecule type" value="Genomic_DNA"/>
</dbReference>
<dbReference type="AlphaFoldDB" id="A0A3E3E738"/>
<keyword evidence="1" id="KW-0812">Transmembrane</keyword>